<sequence length="75" mass="8116">MSEPPFFEVRITTGATGTILRAATESLAAGKAEDLIRRAHHRGSDIALTVSGSDARAVRRIELYLASVIHEVEQV</sequence>
<organism evidence="1 2">
    <name type="scientific">Methylobacterium nonmethylotrophicum</name>
    <dbReference type="NCBI Taxonomy" id="1141884"/>
    <lineage>
        <taxon>Bacteria</taxon>
        <taxon>Pseudomonadati</taxon>
        <taxon>Pseudomonadota</taxon>
        <taxon>Alphaproteobacteria</taxon>
        <taxon>Hyphomicrobiales</taxon>
        <taxon>Methylobacteriaceae</taxon>
        <taxon>Methylobacterium</taxon>
    </lineage>
</organism>
<dbReference type="Proteomes" id="UP000297535">
    <property type="component" value="Unassembled WGS sequence"/>
</dbReference>
<comment type="caution">
    <text evidence="1">The sequence shown here is derived from an EMBL/GenBank/DDBJ whole genome shotgun (WGS) entry which is preliminary data.</text>
</comment>
<evidence type="ECO:0000313" key="1">
    <source>
        <dbReference type="EMBL" id="TGD94022.1"/>
    </source>
</evidence>
<keyword evidence="2" id="KW-1185">Reference proteome</keyword>
<dbReference type="OrthoDB" id="7999072at2"/>
<proteinExistence type="predicted"/>
<accession>A0A4Z0NFG7</accession>
<evidence type="ECO:0000313" key="2">
    <source>
        <dbReference type="Proteomes" id="UP000297535"/>
    </source>
</evidence>
<dbReference type="AlphaFoldDB" id="A0A4Z0NFG7"/>
<reference evidence="1 2" key="1">
    <citation type="submission" date="2019-04" db="EMBL/GenBank/DDBJ databases">
        <authorList>
            <person name="Feng G."/>
            <person name="Zhu H."/>
        </authorList>
    </citation>
    <scope>NUCLEOTIDE SEQUENCE [LARGE SCALE GENOMIC DNA]</scope>
    <source>
        <strain evidence="1 2">6HR-1</strain>
    </source>
</reference>
<dbReference type="EMBL" id="SRLB01000047">
    <property type="protein sequence ID" value="TGD94022.1"/>
    <property type="molecule type" value="Genomic_DNA"/>
</dbReference>
<name>A0A4Z0NFG7_9HYPH</name>
<protein>
    <submittedName>
        <fullName evidence="1">Uncharacterized protein</fullName>
    </submittedName>
</protein>
<dbReference type="RefSeq" id="WP_135419515.1">
    <property type="nucleotide sequence ID" value="NZ_SRLB01000047.1"/>
</dbReference>
<gene>
    <name evidence="1" type="ORF">EU555_32720</name>
</gene>